<protein>
    <submittedName>
        <fullName evidence="3">DUF2063 domain-containing protein</fullName>
    </submittedName>
</protein>
<organism evidence="3 6">
    <name type="scientific">Pseudoalteromonas aurantia</name>
    <dbReference type="NCBI Taxonomy" id="43654"/>
    <lineage>
        <taxon>Bacteria</taxon>
        <taxon>Pseudomonadati</taxon>
        <taxon>Pseudomonadota</taxon>
        <taxon>Gammaproteobacteria</taxon>
        <taxon>Alteromonadales</taxon>
        <taxon>Pseudoalteromonadaceae</taxon>
        <taxon>Pseudoalteromonas</taxon>
    </lineage>
</organism>
<dbReference type="Proteomes" id="UP000307217">
    <property type="component" value="Unassembled WGS sequence"/>
</dbReference>
<dbReference type="Gene3D" id="3.90.930.50">
    <property type="match status" value="1"/>
</dbReference>
<dbReference type="Proteomes" id="UP000307164">
    <property type="component" value="Unassembled WGS sequence"/>
</dbReference>
<dbReference type="Pfam" id="PF22106">
    <property type="entry name" value="NGO1945_C"/>
    <property type="match status" value="1"/>
</dbReference>
<dbReference type="InterPro" id="IPR044922">
    <property type="entry name" value="DUF2063_N_sf"/>
</dbReference>
<dbReference type="Gene3D" id="1.10.150.690">
    <property type="entry name" value="DUF2063"/>
    <property type="match status" value="1"/>
</dbReference>
<feature type="domain" description="NGO1945-like C-terminal" evidence="2">
    <location>
        <begin position="143"/>
        <end position="236"/>
    </location>
</feature>
<comment type="caution">
    <text evidence="3">The sequence shown here is derived from an EMBL/GenBank/DDBJ whole genome shotgun (WGS) entry which is preliminary data.</text>
</comment>
<evidence type="ECO:0000313" key="5">
    <source>
        <dbReference type="Proteomes" id="UP000307164"/>
    </source>
</evidence>
<evidence type="ECO:0000313" key="3">
    <source>
        <dbReference type="EMBL" id="TMO65352.1"/>
    </source>
</evidence>
<dbReference type="InterPro" id="IPR018640">
    <property type="entry name" value="DUF2063"/>
</dbReference>
<reference evidence="3" key="3">
    <citation type="submission" date="2019-09" db="EMBL/GenBank/DDBJ databases">
        <title>Co-occurence of chitin degradation, pigmentation and bioactivity in marine Pseudoalteromonas.</title>
        <authorList>
            <person name="Sonnenschein E.C."/>
            <person name="Bech P.K."/>
        </authorList>
    </citation>
    <scope>NUCLEOTIDE SEQUENCE</scope>
    <source>
        <strain evidence="3">S3790</strain>
        <strain evidence="4 5">S3895</strain>
    </source>
</reference>
<dbReference type="EMBL" id="PNBX01000090">
    <property type="protein sequence ID" value="TMO65352.1"/>
    <property type="molecule type" value="Genomic_DNA"/>
</dbReference>
<evidence type="ECO:0000313" key="6">
    <source>
        <dbReference type="Proteomes" id="UP000307217"/>
    </source>
</evidence>
<name>A0A5S3V3A0_9GAMM</name>
<dbReference type="EMBL" id="PNBW01000203">
    <property type="protein sequence ID" value="TMO68850.1"/>
    <property type="molecule type" value="Genomic_DNA"/>
</dbReference>
<evidence type="ECO:0000313" key="4">
    <source>
        <dbReference type="EMBL" id="TMO68850.1"/>
    </source>
</evidence>
<dbReference type="OrthoDB" id="4146344at2"/>
<evidence type="ECO:0000259" key="2">
    <source>
        <dbReference type="Pfam" id="PF22106"/>
    </source>
</evidence>
<gene>
    <name evidence="3" type="ORF">CWC19_17620</name>
    <name evidence="4" type="ORF">CWC20_21120</name>
</gene>
<reference evidence="6" key="2">
    <citation type="submission" date="2019-06" db="EMBL/GenBank/DDBJ databases">
        <title>Co-occurence of chitin degradation, pigmentation and bioactivity in marine Pseudoalteromonas.</title>
        <authorList>
            <person name="Sonnenschein E.C."/>
            <person name="Bech P.K."/>
        </authorList>
    </citation>
    <scope>NUCLEOTIDE SEQUENCE [LARGE SCALE GENOMIC DNA]</scope>
    <source>
        <strain evidence="6">S3790</strain>
    </source>
</reference>
<accession>A0A5S3V3A0</accession>
<keyword evidence="5" id="KW-1185">Reference proteome</keyword>
<dbReference type="RefSeq" id="WP_138593070.1">
    <property type="nucleotide sequence ID" value="NZ_PNBW01000203.1"/>
</dbReference>
<proteinExistence type="predicted"/>
<dbReference type="AlphaFoldDB" id="A0A5S3V3A0"/>
<feature type="domain" description="Putative DNA-binding" evidence="1">
    <location>
        <begin position="5"/>
        <end position="91"/>
    </location>
</feature>
<dbReference type="InterPro" id="IPR054098">
    <property type="entry name" value="NGO1945-like_C"/>
</dbReference>
<evidence type="ECO:0000259" key="1">
    <source>
        <dbReference type="Pfam" id="PF09836"/>
    </source>
</evidence>
<reference evidence="3 6" key="1">
    <citation type="submission" date="2018-01" db="EMBL/GenBank/DDBJ databases">
        <authorList>
            <person name="Paulsen S."/>
            <person name="Gram L.K."/>
        </authorList>
    </citation>
    <scope>NUCLEOTIDE SEQUENCE [LARGE SCALE GENOMIC DNA]</scope>
    <source>
        <strain evidence="3 6">S3790</strain>
        <strain evidence="4">S3895</strain>
    </source>
</reference>
<sequence length="246" mass="28508">MSFIEVQQAFMAHIRNPEHNAKPDDVSERRIKIYNDLFFNNIEGFVASAFPVLKSLYEDAYWSSIVRQFFVRHDCKSPYFLDISKEFLVFLQHTYNVTEQDPVFMLELAHYEWVELDVAVYQSTDDYCDITDWVSQPLYLRDTARNLSYTFPVHQISQDFMPVDASEQPHYFVVYRDADEEVAFISSNPMTALLLNQLEQQPGITLATLVEEVAIQLPQFSYEQLSAGAQQTLSAMAELKIIASKN</sequence>
<dbReference type="Pfam" id="PF09836">
    <property type="entry name" value="DUF2063"/>
    <property type="match status" value="1"/>
</dbReference>